<protein>
    <recommendedName>
        <fullName evidence="3">ADP-heptose--LPS heptosyltransferase 2</fullName>
    </recommendedName>
</protein>
<name>A0A6J5F6X1_9BURK</name>
<organism evidence="1 2">
    <name type="scientific">Paraburkholderia humisilvae</name>
    <dbReference type="NCBI Taxonomy" id="627669"/>
    <lineage>
        <taxon>Bacteria</taxon>
        <taxon>Pseudomonadati</taxon>
        <taxon>Pseudomonadota</taxon>
        <taxon>Betaproteobacteria</taxon>
        <taxon>Burkholderiales</taxon>
        <taxon>Burkholderiaceae</taxon>
        <taxon>Paraburkholderia</taxon>
    </lineage>
</organism>
<dbReference type="Proteomes" id="UP000494363">
    <property type="component" value="Unassembled WGS sequence"/>
</dbReference>
<keyword evidence="2" id="KW-1185">Reference proteome</keyword>
<proteinExistence type="predicted"/>
<dbReference type="AlphaFoldDB" id="A0A6J5F6X1"/>
<evidence type="ECO:0008006" key="3">
    <source>
        <dbReference type="Google" id="ProtNLM"/>
    </source>
</evidence>
<gene>
    <name evidence="1" type="ORF">LMG29542_07926</name>
</gene>
<reference evidence="1 2" key="1">
    <citation type="submission" date="2020-04" db="EMBL/GenBank/DDBJ databases">
        <authorList>
            <person name="De Canck E."/>
        </authorList>
    </citation>
    <scope>NUCLEOTIDE SEQUENCE [LARGE SCALE GENOMIC DNA]</scope>
    <source>
        <strain evidence="1 2">LMG 29542</strain>
    </source>
</reference>
<dbReference type="EMBL" id="CADIKH010000131">
    <property type="protein sequence ID" value="CAB3774549.1"/>
    <property type="molecule type" value="Genomic_DNA"/>
</dbReference>
<dbReference type="SUPFAM" id="SSF53756">
    <property type="entry name" value="UDP-Glycosyltransferase/glycogen phosphorylase"/>
    <property type="match status" value="1"/>
</dbReference>
<evidence type="ECO:0000313" key="1">
    <source>
        <dbReference type="EMBL" id="CAB3774549.1"/>
    </source>
</evidence>
<accession>A0A6J5F6X1</accession>
<sequence>MSDSVIAAIARNYKDWMIVQVGAADDKPINARNVIDQRGRLSIWETAAEIVTAARFVGVNSGPMHIANCYPRVSKRIVLMEFSMNYFTKCEKGVPFPLRPGDVRNWLTSWLDPAHLLQQI</sequence>
<evidence type="ECO:0000313" key="2">
    <source>
        <dbReference type="Proteomes" id="UP000494363"/>
    </source>
</evidence>
<dbReference type="Gene3D" id="3.40.50.2000">
    <property type="entry name" value="Glycogen Phosphorylase B"/>
    <property type="match status" value="1"/>
</dbReference>